<keyword evidence="3" id="KW-1185">Reference proteome</keyword>
<dbReference type="EMBL" id="JBBNAF010000003">
    <property type="protein sequence ID" value="KAK9160606.1"/>
    <property type="molecule type" value="Genomic_DNA"/>
</dbReference>
<accession>A0AAP0KXU8</accession>
<organism evidence="2 3">
    <name type="scientific">Stephania yunnanensis</name>
    <dbReference type="NCBI Taxonomy" id="152371"/>
    <lineage>
        <taxon>Eukaryota</taxon>
        <taxon>Viridiplantae</taxon>
        <taxon>Streptophyta</taxon>
        <taxon>Embryophyta</taxon>
        <taxon>Tracheophyta</taxon>
        <taxon>Spermatophyta</taxon>
        <taxon>Magnoliopsida</taxon>
        <taxon>Ranunculales</taxon>
        <taxon>Menispermaceae</taxon>
        <taxon>Menispermoideae</taxon>
        <taxon>Cissampelideae</taxon>
        <taxon>Stephania</taxon>
    </lineage>
</organism>
<evidence type="ECO:0000313" key="3">
    <source>
        <dbReference type="Proteomes" id="UP001420932"/>
    </source>
</evidence>
<dbReference type="Proteomes" id="UP001420932">
    <property type="component" value="Unassembled WGS sequence"/>
</dbReference>
<protein>
    <submittedName>
        <fullName evidence="2">Uncharacterized protein</fullName>
    </submittedName>
</protein>
<proteinExistence type="predicted"/>
<dbReference type="AlphaFoldDB" id="A0AAP0KXU8"/>
<comment type="caution">
    <text evidence="2">The sequence shown here is derived from an EMBL/GenBank/DDBJ whole genome shotgun (WGS) entry which is preliminary data.</text>
</comment>
<gene>
    <name evidence="2" type="ORF">Syun_006947</name>
</gene>
<evidence type="ECO:0000313" key="2">
    <source>
        <dbReference type="EMBL" id="KAK9160606.1"/>
    </source>
</evidence>
<reference evidence="2 3" key="1">
    <citation type="submission" date="2024-01" db="EMBL/GenBank/DDBJ databases">
        <title>Genome assemblies of Stephania.</title>
        <authorList>
            <person name="Yang L."/>
        </authorList>
    </citation>
    <scope>NUCLEOTIDE SEQUENCE [LARGE SCALE GENOMIC DNA]</scope>
    <source>
        <strain evidence="2">YNDBR</strain>
        <tissue evidence="2">Leaf</tissue>
    </source>
</reference>
<feature type="compositionally biased region" description="Basic and acidic residues" evidence="1">
    <location>
        <begin position="1"/>
        <end position="25"/>
    </location>
</feature>
<sequence>MTETGATRRRDQRDGETRDSRETRADQVNMAGLEIDVLLKKTMTNEVIDRYEKIDRYTDFEYEKEKAEIASRETEQRRKIRTDKRRVLEEKQGARNNLNVEQPTMDYNGLYMEESEFTFMGTILRNRLRTPRNHELVFENQMALAISIHMMERSMSRRHIR</sequence>
<evidence type="ECO:0000256" key="1">
    <source>
        <dbReference type="SAM" id="MobiDB-lite"/>
    </source>
</evidence>
<feature type="region of interest" description="Disordered" evidence="1">
    <location>
        <begin position="1"/>
        <end position="27"/>
    </location>
</feature>
<name>A0AAP0KXU8_9MAGN</name>